<dbReference type="RefSeq" id="WP_003009991.1">
    <property type="nucleotide sequence ID" value="NZ_CP133988.1"/>
</dbReference>
<proteinExistence type="predicted"/>
<protein>
    <recommendedName>
        <fullName evidence="3">DUF5082 domain-containing protein</fullName>
    </recommendedName>
</protein>
<accession>A0AAX4AXP5</accession>
<dbReference type="Proteomes" id="UP001248323">
    <property type="component" value="Chromosome"/>
</dbReference>
<organism evidence="1 2">
    <name type="scientific">Streptococcus parasanguinis</name>
    <dbReference type="NCBI Taxonomy" id="1318"/>
    <lineage>
        <taxon>Bacteria</taxon>
        <taxon>Bacillati</taxon>
        <taxon>Bacillota</taxon>
        <taxon>Bacilli</taxon>
        <taxon>Lactobacillales</taxon>
        <taxon>Streptococcaceae</taxon>
        <taxon>Streptococcus</taxon>
    </lineage>
</organism>
<evidence type="ECO:0000313" key="2">
    <source>
        <dbReference type="Proteomes" id="UP001248323"/>
    </source>
</evidence>
<sequence>MSKSELIAQINKIHAIVNTSREKLKKLLAAKSKVDTIEIALKYIPENAESIKDSYDLYGAPYDVMATDEKQVITQANTDFKKVRETVSNELEQAIKQENTIISSNSYLLESLQKQLS</sequence>
<dbReference type="EMBL" id="CP133988">
    <property type="protein sequence ID" value="WNB83433.1"/>
    <property type="molecule type" value="Genomic_DNA"/>
</dbReference>
<gene>
    <name evidence="1" type="ORF">RDV49_00705</name>
</gene>
<dbReference type="AlphaFoldDB" id="A0AAX4AXP5"/>
<name>A0AAX4AXP5_STRPA</name>
<evidence type="ECO:0008006" key="3">
    <source>
        <dbReference type="Google" id="ProtNLM"/>
    </source>
</evidence>
<reference evidence="1" key="1">
    <citation type="submission" date="2023-09" db="EMBL/GenBank/DDBJ databases">
        <title>Streptococcus_parasanguinius_hifiasm_complete_genome_Zymo_Research_ D6332.</title>
        <authorList>
            <person name="Damerum A."/>
        </authorList>
    </citation>
    <scope>NUCLEOTIDE SEQUENCE</scope>
    <source>
        <strain evidence="1">B-1756</strain>
    </source>
</reference>
<evidence type="ECO:0000313" key="1">
    <source>
        <dbReference type="EMBL" id="WNB83433.1"/>
    </source>
</evidence>